<dbReference type="PROSITE" id="PS01173">
    <property type="entry name" value="LIPASE_GDXG_HIS"/>
    <property type="match status" value="1"/>
</dbReference>
<evidence type="ECO:0000259" key="4">
    <source>
        <dbReference type="Pfam" id="PF07859"/>
    </source>
</evidence>
<dbReference type="InterPro" id="IPR050300">
    <property type="entry name" value="GDXG_lipolytic_enzyme"/>
</dbReference>
<dbReference type="Pfam" id="PF07859">
    <property type="entry name" value="Abhydrolase_3"/>
    <property type="match status" value="1"/>
</dbReference>
<dbReference type="InterPro" id="IPR029058">
    <property type="entry name" value="AB_hydrolase_fold"/>
</dbReference>
<dbReference type="AlphaFoldDB" id="A0A892ZIM7"/>
<dbReference type="InterPro" id="IPR033140">
    <property type="entry name" value="Lipase_GDXG_put_SER_AS"/>
</dbReference>
<dbReference type="InterPro" id="IPR013094">
    <property type="entry name" value="AB_hydrolase_3"/>
</dbReference>
<accession>A0A892ZIM7</accession>
<organism evidence="5 6">
    <name type="scientific">Paralysiella testudinis</name>
    <dbReference type="NCBI Taxonomy" id="2809020"/>
    <lineage>
        <taxon>Bacteria</taxon>
        <taxon>Pseudomonadati</taxon>
        <taxon>Pseudomonadota</taxon>
        <taxon>Betaproteobacteria</taxon>
        <taxon>Neisseriales</taxon>
        <taxon>Neisseriaceae</taxon>
        <taxon>Paralysiella</taxon>
    </lineage>
</organism>
<comment type="similarity">
    <text evidence="1">Belongs to the 'GDXG' lipolytic enzyme family.</text>
</comment>
<evidence type="ECO:0000256" key="1">
    <source>
        <dbReference type="ARBA" id="ARBA00010515"/>
    </source>
</evidence>
<feature type="active site" evidence="3">
    <location>
        <position position="148"/>
    </location>
</feature>
<dbReference type="PANTHER" id="PTHR48081">
    <property type="entry name" value="AB HYDROLASE SUPERFAMILY PROTEIN C4A8.06C"/>
    <property type="match status" value="1"/>
</dbReference>
<proteinExistence type="inferred from homology"/>
<dbReference type="EMBL" id="CP069798">
    <property type="protein sequence ID" value="QRQ83061.1"/>
    <property type="molecule type" value="Genomic_DNA"/>
</dbReference>
<evidence type="ECO:0000256" key="2">
    <source>
        <dbReference type="ARBA" id="ARBA00022801"/>
    </source>
</evidence>
<dbReference type="Gene3D" id="3.40.50.1820">
    <property type="entry name" value="alpha/beta hydrolase"/>
    <property type="match status" value="1"/>
</dbReference>
<dbReference type="RefSeq" id="WP_230340359.1">
    <property type="nucleotide sequence ID" value="NZ_CP069798.1"/>
</dbReference>
<dbReference type="Proteomes" id="UP000653156">
    <property type="component" value="Chromosome"/>
</dbReference>
<dbReference type="KEGG" id="ptes:JQU52_06800"/>
<dbReference type="PROSITE" id="PS01174">
    <property type="entry name" value="LIPASE_GDXG_SER"/>
    <property type="match status" value="1"/>
</dbReference>
<dbReference type="PANTHER" id="PTHR48081:SF30">
    <property type="entry name" value="ACETYL-HYDROLASE LIPR-RELATED"/>
    <property type="match status" value="1"/>
</dbReference>
<name>A0A892ZIM7_9NEIS</name>
<dbReference type="SUPFAM" id="SSF53474">
    <property type="entry name" value="alpha/beta-Hydrolases"/>
    <property type="match status" value="1"/>
</dbReference>
<dbReference type="InterPro" id="IPR002168">
    <property type="entry name" value="Lipase_GDXG_HIS_AS"/>
</dbReference>
<evidence type="ECO:0000313" key="6">
    <source>
        <dbReference type="Proteomes" id="UP000653156"/>
    </source>
</evidence>
<evidence type="ECO:0000313" key="5">
    <source>
        <dbReference type="EMBL" id="QRQ83061.1"/>
    </source>
</evidence>
<evidence type="ECO:0000256" key="3">
    <source>
        <dbReference type="PROSITE-ProRule" id="PRU10038"/>
    </source>
</evidence>
<gene>
    <name evidence="5" type="ORF">JQU52_06800</name>
</gene>
<keyword evidence="2 5" id="KW-0378">Hydrolase</keyword>
<dbReference type="GO" id="GO:0004806">
    <property type="term" value="F:triacylglycerol lipase activity"/>
    <property type="evidence" value="ECO:0007669"/>
    <property type="project" value="TreeGrafter"/>
</dbReference>
<protein>
    <submittedName>
        <fullName evidence="5">Alpha/beta hydrolase</fullName>
    </submittedName>
</protein>
<keyword evidence="6" id="KW-1185">Reference proteome</keyword>
<reference evidence="5" key="1">
    <citation type="submission" date="2021-02" db="EMBL/GenBank/DDBJ databases">
        <title>Neisseriaceae sp. 26B isolated from the cloaca of a Common Toad-headed Turtle (Mesoclemmys nasuta).</title>
        <authorList>
            <person name="Spergser J."/>
            <person name="Busse H.-J."/>
        </authorList>
    </citation>
    <scope>NUCLEOTIDE SEQUENCE</scope>
    <source>
        <strain evidence="5">26B</strain>
    </source>
</reference>
<sequence>MLPEIWRQWRKYHIGMTSHMLFNPFTPLLMQRALINSFGHMPWLAADVAEHNLQLGARPARRFGSPAADGAAVVFFHGGGFTTGSLTSHRPLCSHLAKVCGIPVYSIDYRLAPEHPYPAAADDCEAATLALLQQPGIAADKLILAGDSAGGNLALVTALRLHRHNIRPAALVLMSPWSDPVDTELPWRFDPILNPYWGMASARAYRGDSNGNSSDFAPINADLADLACLPPVLLQADDDEILLPQLERLAERLRAAGVNLTYQVYRDLWHAGQIVAAIHPPAAAALAECGRYVQEVLAASPLPEAA</sequence>
<feature type="domain" description="Alpha/beta hydrolase fold-3" evidence="4">
    <location>
        <begin position="73"/>
        <end position="271"/>
    </location>
</feature>